<keyword evidence="3" id="KW-1185">Reference proteome</keyword>
<dbReference type="GO" id="GO:0140096">
    <property type="term" value="F:catalytic activity, acting on a protein"/>
    <property type="evidence" value="ECO:0007669"/>
    <property type="project" value="UniProtKB-ARBA"/>
</dbReference>
<proteinExistence type="predicted"/>
<dbReference type="GO" id="GO:0016740">
    <property type="term" value="F:transferase activity"/>
    <property type="evidence" value="ECO:0007669"/>
    <property type="project" value="UniProtKB-ARBA"/>
</dbReference>
<keyword evidence="2" id="KW-0436">Ligase</keyword>
<dbReference type="GO" id="GO:0009249">
    <property type="term" value="P:protein lipoylation"/>
    <property type="evidence" value="ECO:0007669"/>
    <property type="project" value="UniProtKB-ARBA"/>
</dbReference>
<dbReference type="GO" id="GO:0016874">
    <property type="term" value="F:ligase activity"/>
    <property type="evidence" value="ECO:0007669"/>
    <property type="project" value="UniProtKB-KW"/>
</dbReference>
<dbReference type="PROSITE" id="PS51733">
    <property type="entry name" value="BPL_LPL_CATALYTIC"/>
    <property type="match status" value="1"/>
</dbReference>
<dbReference type="AlphaFoldDB" id="A0A371J937"/>
<dbReference type="RefSeq" id="WP_094368253.1">
    <property type="nucleotide sequence ID" value="NZ_NOJY02000003.1"/>
</dbReference>
<dbReference type="OrthoDB" id="9788148at2"/>
<dbReference type="InterPro" id="IPR045864">
    <property type="entry name" value="aa-tRNA-synth_II/BPL/LPL"/>
</dbReference>
<evidence type="ECO:0000313" key="2">
    <source>
        <dbReference type="EMBL" id="RDY29244.1"/>
    </source>
</evidence>
<organism evidence="2 3">
    <name type="scientific">Romboutsia weinsteinii</name>
    <dbReference type="NCBI Taxonomy" id="2020949"/>
    <lineage>
        <taxon>Bacteria</taxon>
        <taxon>Bacillati</taxon>
        <taxon>Bacillota</taxon>
        <taxon>Clostridia</taxon>
        <taxon>Peptostreptococcales</taxon>
        <taxon>Peptostreptococcaceae</taxon>
        <taxon>Romboutsia</taxon>
    </lineage>
</organism>
<sequence>MQQWRLIKNRSYDGAMNMAIDEAISIAYKEGKVNPTVRFYTWKPACLSIGYFQKLESDIDLIACKENNIDYVRRITGGRAVLHDKELTYSIVVGEENPIIDKSINLSYRFISEGLVEGLHLSNIPTDDLNSGEHITRGNLSAACFNAHASYEITINHKKIVGSAQHRKDGVLLQHGSIVLDFNVEDLFNLIKMKTPELKERSKRFTANKASGIENETGRSIDIDTLEENLIKGLSSHLNVEFVEEELTDYELNLANELYKKYKGDEYNKKR</sequence>
<dbReference type="PANTHER" id="PTHR43679">
    <property type="entry name" value="OCTANOYLTRANSFERASE LIPM-RELATED"/>
    <property type="match status" value="1"/>
</dbReference>
<dbReference type="PANTHER" id="PTHR43679:SF2">
    <property type="entry name" value="OCTANOYL-[GCVH]:PROTEIN N-OCTANOYLTRANSFERASE"/>
    <property type="match status" value="1"/>
</dbReference>
<dbReference type="Gene3D" id="3.30.930.10">
    <property type="entry name" value="Bira Bifunctional Protein, Domain 2"/>
    <property type="match status" value="1"/>
</dbReference>
<reference evidence="2 3" key="1">
    <citation type="journal article" date="2017" name="Genome Announc.">
        <title>Draft Genome Sequence of Romboutsia weinsteinii sp. nov. Strain CCRI-19649(T) Isolated from Surface Water.</title>
        <authorList>
            <person name="Maheux A.F."/>
            <person name="Boudreau D.K."/>
            <person name="Berube E."/>
            <person name="Boissinot M."/>
            <person name="Cantin P."/>
            <person name="Raymond F."/>
            <person name="Corbeil J."/>
            <person name="Omar R.F."/>
            <person name="Bergeron M.G."/>
        </authorList>
    </citation>
    <scope>NUCLEOTIDE SEQUENCE [LARGE SCALE GENOMIC DNA]</scope>
    <source>
        <strain evidence="2 3">CCRI-19649</strain>
    </source>
</reference>
<gene>
    <name evidence="2" type="ORF">CHL78_002750</name>
</gene>
<dbReference type="InterPro" id="IPR004143">
    <property type="entry name" value="BPL_LPL_catalytic"/>
</dbReference>
<dbReference type="InterPro" id="IPR050664">
    <property type="entry name" value="Octanoyltrans_LipM/LipL"/>
</dbReference>
<evidence type="ECO:0000313" key="3">
    <source>
        <dbReference type="Proteomes" id="UP000215694"/>
    </source>
</evidence>
<dbReference type="Pfam" id="PF21948">
    <property type="entry name" value="LplA-B_cat"/>
    <property type="match status" value="1"/>
</dbReference>
<dbReference type="EMBL" id="NOJY02000003">
    <property type="protein sequence ID" value="RDY29244.1"/>
    <property type="molecule type" value="Genomic_DNA"/>
</dbReference>
<feature type="domain" description="BPL/LPL catalytic" evidence="1">
    <location>
        <begin position="31"/>
        <end position="242"/>
    </location>
</feature>
<protein>
    <submittedName>
        <fullName evidence="2">Lipoate--protein ligase family protein</fullName>
    </submittedName>
</protein>
<dbReference type="Proteomes" id="UP000215694">
    <property type="component" value="Unassembled WGS sequence"/>
</dbReference>
<accession>A0A371J937</accession>
<evidence type="ECO:0000259" key="1">
    <source>
        <dbReference type="PROSITE" id="PS51733"/>
    </source>
</evidence>
<dbReference type="SUPFAM" id="SSF55681">
    <property type="entry name" value="Class II aaRS and biotin synthetases"/>
    <property type="match status" value="1"/>
</dbReference>
<comment type="caution">
    <text evidence="2">The sequence shown here is derived from an EMBL/GenBank/DDBJ whole genome shotgun (WGS) entry which is preliminary data.</text>
</comment>
<name>A0A371J937_9FIRM</name>
<dbReference type="CDD" id="cd16443">
    <property type="entry name" value="LplA"/>
    <property type="match status" value="1"/>
</dbReference>